<proteinExistence type="predicted"/>
<dbReference type="EMBL" id="PFBI01000006">
    <property type="protein sequence ID" value="PIR84304.1"/>
    <property type="molecule type" value="Genomic_DNA"/>
</dbReference>
<name>A0A2H0UD06_9BACT</name>
<keyword evidence="1" id="KW-1133">Transmembrane helix</keyword>
<comment type="caution">
    <text evidence="2">The sequence shown here is derived from an EMBL/GenBank/DDBJ whole genome shotgun (WGS) entry which is preliminary data.</text>
</comment>
<evidence type="ECO:0000313" key="2">
    <source>
        <dbReference type="EMBL" id="PIR84304.1"/>
    </source>
</evidence>
<dbReference type="AlphaFoldDB" id="A0A2H0UD06"/>
<accession>A0A2H0UD06</accession>
<protein>
    <submittedName>
        <fullName evidence="2">Uncharacterized protein</fullName>
    </submittedName>
</protein>
<sequence>MPFLVKLTVVKISALLLLIYLATTHAEILRTIQRWVGAAVDWVERIFEVNAQFMIFFDLFGGKSILLFIVLCFVITISAILIKHLTRETKKKA</sequence>
<keyword evidence="1" id="KW-0812">Transmembrane</keyword>
<gene>
    <name evidence="2" type="ORF">COU16_01775</name>
</gene>
<reference evidence="3" key="1">
    <citation type="submission" date="2017-09" db="EMBL/GenBank/DDBJ databases">
        <title>Depth-based differentiation of microbial function through sediment-hosted aquifers and enrichment of novel symbionts in the deep terrestrial subsurface.</title>
        <authorList>
            <person name="Probst A.J."/>
            <person name="Ladd B."/>
            <person name="Jarett J.K."/>
            <person name="Geller-Mcgrath D.E."/>
            <person name="Sieber C.M.K."/>
            <person name="Emerson J.B."/>
            <person name="Anantharaman K."/>
            <person name="Thomas B.C."/>
            <person name="Malmstrom R."/>
            <person name="Stieglmeier M."/>
            <person name="Klingl A."/>
            <person name="Woyke T."/>
            <person name="Ryan C.M."/>
            <person name="Banfield J.F."/>
        </authorList>
    </citation>
    <scope>NUCLEOTIDE SEQUENCE [LARGE SCALE GENOMIC DNA]</scope>
</reference>
<evidence type="ECO:0000256" key="1">
    <source>
        <dbReference type="SAM" id="Phobius"/>
    </source>
</evidence>
<evidence type="ECO:0000313" key="3">
    <source>
        <dbReference type="Proteomes" id="UP000229344"/>
    </source>
</evidence>
<keyword evidence="1" id="KW-0472">Membrane</keyword>
<dbReference type="Proteomes" id="UP000229344">
    <property type="component" value="Unassembled WGS sequence"/>
</dbReference>
<feature type="transmembrane region" description="Helical" evidence="1">
    <location>
        <begin position="64"/>
        <end position="82"/>
    </location>
</feature>
<organism evidence="2 3">
    <name type="scientific">Candidatus Kaiserbacteria bacterium CG10_big_fil_rev_8_21_14_0_10_47_16</name>
    <dbReference type="NCBI Taxonomy" id="1974608"/>
    <lineage>
        <taxon>Bacteria</taxon>
        <taxon>Candidatus Kaiseribacteriota</taxon>
    </lineage>
</organism>